<evidence type="ECO:0000313" key="11">
    <source>
        <dbReference type="Proteomes" id="UP001501020"/>
    </source>
</evidence>
<dbReference type="Gene3D" id="3.40.390.30">
    <property type="entry name" value="Metalloproteases ('zincins'), catalytic domain"/>
    <property type="match status" value="1"/>
</dbReference>
<comment type="cofactor">
    <cofactor evidence="9">
        <name>Zn(2+)</name>
        <dbReference type="ChEBI" id="CHEBI:29105"/>
    </cofactor>
    <text evidence="9">Binds 1 zinc ion.</text>
</comment>
<evidence type="ECO:0000313" key="10">
    <source>
        <dbReference type="EMBL" id="GAA2135180.1"/>
    </source>
</evidence>
<dbReference type="Proteomes" id="UP001501020">
    <property type="component" value="Unassembled WGS sequence"/>
</dbReference>
<accession>A0ABP5KPG8</accession>
<keyword evidence="8 9" id="KW-0862">Zinc</keyword>
<feature type="binding site" evidence="9">
    <location>
        <position position="132"/>
    </location>
    <ligand>
        <name>Zn(2+)</name>
        <dbReference type="ChEBI" id="CHEBI:29105"/>
        <note>catalytic</note>
    </ligand>
</feature>
<evidence type="ECO:0000256" key="5">
    <source>
        <dbReference type="ARBA" id="ARBA00022723"/>
    </source>
</evidence>
<dbReference type="InterPro" id="IPR020549">
    <property type="entry name" value="YbeY_CS"/>
</dbReference>
<evidence type="ECO:0000256" key="1">
    <source>
        <dbReference type="ARBA" id="ARBA00010875"/>
    </source>
</evidence>
<dbReference type="EMBL" id="BAAAMR010000021">
    <property type="protein sequence ID" value="GAA2135180.1"/>
    <property type="molecule type" value="Genomic_DNA"/>
</dbReference>
<dbReference type="PANTHER" id="PTHR46986:SF1">
    <property type="entry name" value="ENDORIBONUCLEASE YBEY, CHLOROPLASTIC"/>
    <property type="match status" value="1"/>
</dbReference>
<dbReference type="Pfam" id="PF02130">
    <property type="entry name" value="YbeY"/>
    <property type="match status" value="1"/>
</dbReference>
<dbReference type="RefSeq" id="WP_344266533.1">
    <property type="nucleotide sequence ID" value="NZ_BAAAMR010000021.1"/>
</dbReference>
<gene>
    <name evidence="9 10" type="primary">ybeY</name>
    <name evidence="10" type="ORF">GCM10009727_29470</name>
</gene>
<dbReference type="PROSITE" id="PS01306">
    <property type="entry name" value="UPF0054"/>
    <property type="match status" value="1"/>
</dbReference>
<evidence type="ECO:0000256" key="4">
    <source>
        <dbReference type="ARBA" id="ARBA00022722"/>
    </source>
</evidence>
<sequence length="158" mass="17160">MSIEVLNESGVPVDEKKIADLARHVLDGMRVHPLAELSIVLVDEAAMTELHEKWMDEPGPTDVLSFPMDELRPGHMSGGADEDGETDPGLLGDVVLCPSVAERQAKEAGHGTADELELLTAHGILHLLGYDHAEPEEHKEMFGLQAGLLASWRGERGR</sequence>
<dbReference type="SUPFAM" id="SSF55486">
    <property type="entry name" value="Metalloproteases ('zincins'), catalytic domain"/>
    <property type="match status" value="1"/>
</dbReference>
<keyword evidence="11" id="KW-1185">Reference proteome</keyword>
<evidence type="ECO:0000256" key="2">
    <source>
        <dbReference type="ARBA" id="ARBA00022517"/>
    </source>
</evidence>
<evidence type="ECO:0000256" key="6">
    <source>
        <dbReference type="ARBA" id="ARBA00022759"/>
    </source>
</evidence>
<keyword evidence="9" id="KW-0963">Cytoplasm</keyword>
<dbReference type="InterPro" id="IPR023091">
    <property type="entry name" value="MetalPrtase_cat_dom_sf_prd"/>
</dbReference>
<dbReference type="EC" id="3.1.-.-" evidence="9"/>
<feature type="binding site" evidence="9">
    <location>
        <position position="126"/>
    </location>
    <ligand>
        <name>Zn(2+)</name>
        <dbReference type="ChEBI" id="CHEBI:29105"/>
        <note>catalytic</note>
    </ligand>
</feature>
<comment type="similarity">
    <text evidence="1 9">Belongs to the endoribonuclease YbeY family.</text>
</comment>
<keyword evidence="6 9" id="KW-0255">Endonuclease</keyword>
<keyword evidence="3 9" id="KW-0698">rRNA processing</keyword>
<evidence type="ECO:0000256" key="7">
    <source>
        <dbReference type="ARBA" id="ARBA00022801"/>
    </source>
</evidence>
<keyword evidence="5 9" id="KW-0479">Metal-binding</keyword>
<comment type="caution">
    <text evidence="10">The sequence shown here is derived from an EMBL/GenBank/DDBJ whole genome shotgun (WGS) entry which is preliminary data.</text>
</comment>
<dbReference type="PANTHER" id="PTHR46986">
    <property type="entry name" value="ENDORIBONUCLEASE YBEY, CHLOROPLASTIC"/>
    <property type="match status" value="1"/>
</dbReference>
<keyword evidence="4 9" id="KW-0540">Nuclease</keyword>
<organism evidence="10 11">
    <name type="scientific">Actinomadura napierensis</name>
    <dbReference type="NCBI Taxonomy" id="267854"/>
    <lineage>
        <taxon>Bacteria</taxon>
        <taxon>Bacillati</taxon>
        <taxon>Actinomycetota</taxon>
        <taxon>Actinomycetes</taxon>
        <taxon>Streptosporangiales</taxon>
        <taxon>Thermomonosporaceae</taxon>
        <taxon>Actinomadura</taxon>
    </lineage>
</organism>
<comment type="function">
    <text evidence="9">Single strand-specific metallo-endoribonuclease involved in late-stage 70S ribosome quality control and in maturation of the 3' terminus of the 16S rRNA.</text>
</comment>
<dbReference type="NCBIfam" id="TIGR00043">
    <property type="entry name" value="rRNA maturation RNase YbeY"/>
    <property type="match status" value="1"/>
</dbReference>
<dbReference type="HAMAP" id="MF_00009">
    <property type="entry name" value="Endoribonucl_YbeY"/>
    <property type="match status" value="1"/>
</dbReference>
<evidence type="ECO:0000256" key="9">
    <source>
        <dbReference type="HAMAP-Rule" id="MF_00009"/>
    </source>
</evidence>
<evidence type="ECO:0000256" key="8">
    <source>
        <dbReference type="ARBA" id="ARBA00022833"/>
    </source>
</evidence>
<protein>
    <recommendedName>
        <fullName evidence="9">Endoribonuclease YbeY</fullName>
        <ecNumber evidence="9">3.1.-.-</ecNumber>
    </recommendedName>
</protein>
<proteinExistence type="inferred from homology"/>
<evidence type="ECO:0000256" key="3">
    <source>
        <dbReference type="ARBA" id="ARBA00022552"/>
    </source>
</evidence>
<dbReference type="InterPro" id="IPR002036">
    <property type="entry name" value="YbeY"/>
</dbReference>
<keyword evidence="2 9" id="KW-0690">Ribosome biogenesis</keyword>
<reference evidence="11" key="1">
    <citation type="journal article" date="2019" name="Int. J. Syst. Evol. Microbiol.">
        <title>The Global Catalogue of Microorganisms (GCM) 10K type strain sequencing project: providing services to taxonomists for standard genome sequencing and annotation.</title>
        <authorList>
            <consortium name="The Broad Institute Genomics Platform"/>
            <consortium name="The Broad Institute Genome Sequencing Center for Infectious Disease"/>
            <person name="Wu L."/>
            <person name="Ma J."/>
        </authorList>
    </citation>
    <scope>NUCLEOTIDE SEQUENCE [LARGE SCALE GENOMIC DNA]</scope>
    <source>
        <strain evidence="11">JCM 13850</strain>
    </source>
</reference>
<name>A0ABP5KPG8_9ACTN</name>
<comment type="subcellular location">
    <subcellularLocation>
        <location evidence="9">Cytoplasm</location>
    </subcellularLocation>
</comment>
<keyword evidence="7 9" id="KW-0378">Hydrolase</keyword>
<feature type="binding site" evidence="9">
    <location>
        <position position="122"/>
    </location>
    <ligand>
        <name>Zn(2+)</name>
        <dbReference type="ChEBI" id="CHEBI:29105"/>
        <note>catalytic</note>
    </ligand>
</feature>